<dbReference type="InterPro" id="IPR016135">
    <property type="entry name" value="UBQ-conjugating_enzyme/RWD"/>
</dbReference>
<keyword evidence="6" id="KW-0067">ATP-binding</keyword>
<keyword evidence="6" id="KW-0547">Nucleotide-binding</keyword>
<feature type="active site" description="Glycyl thioester intermediate" evidence="5">
    <location>
        <position position="200"/>
    </location>
</feature>
<comment type="catalytic activity">
    <reaction evidence="1">
        <text>S-ubiquitinyl-[E1 ubiquitin-activating enzyme]-L-cysteine + [E2 ubiquitin-conjugating enzyme]-L-cysteine = [E1 ubiquitin-activating enzyme]-L-cysteine + S-ubiquitinyl-[E2 ubiquitin-conjugating enzyme]-L-cysteine.</text>
        <dbReference type="EC" id="2.3.2.23"/>
    </reaction>
</comment>
<dbReference type="PROSITE" id="PS50127">
    <property type="entry name" value="UBC_2"/>
    <property type="match status" value="1"/>
</dbReference>
<dbReference type="EC" id="2.3.2.23" evidence="2"/>
<dbReference type="FunFam" id="3.10.110.10:FF:000011">
    <property type="entry name" value="Ubiquitin-conjugating enzyme E2 L3"/>
    <property type="match status" value="1"/>
</dbReference>
<comment type="similarity">
    <text evidence="6">Belongs to the ubiquitin-conjugating enzyme family.</text>
</comment>
<dbReference type="PROSITE" id="PS00183">
    <property type="entry name" value="UBC_1"/>
    <property type="match status" value="1"/>
</dbReference>
<name>A0AA97IVS6_EUBMA</name>
<evidence type="ECO:0000256" key="2">
    <source>
        <dbReference type="ARBA" id="ARBA00012486"/>
    </source>
</evidence>
<dbReference type="CDD" id="cd23801">
    <property type="entry name" value="UBCc_UBE2L3"/>
    <property type="match status" value="1"/>
</dbReference>
<proteinExistence type="inferred from homology"/>
<evidence type="ECO:0000256" key="5">
    <source>
        <dbReference type="PROSITE-ProRule" id="PRU10133"/>
    </source>
</evidence>
<accession>A0AA97IVS6</accession>
<dbReference type="PANTHER" id="PTHR24067">
    <property type="entry name" value="UBIQUITIN-CONJUGATING ENZYME E2"/>
    <property type="match status" value="1"/>
</dbReference>
<protein>
    <recommendedName>
        <fullName evidence="2">E2 ubiquitin-conjugating enzyme</fullName>
        <ecNumber evidence="2">2.3.2.23</ecNumber>
    </recommendedName>
</protein>
<evidence type="ECO:0000259" key="7">
    <source>
        <dbReference type="PROSITE" id="PS50127"/>
    </source>
</evidence>
<reference evidence="9" key="1">
    <citation type="submission" date="2025-08" db="UniProtKB">
        <authorList>
            <consortium name="RefSeq"/>
        </authorList>
    </citation>
    <scope>IDENTIFICATION</scope>
    <source>
        <tissue evidence="9">Blood</tissue>
    </source>
</reference>
<dbReference type="InterPro" id="IPR023313">
    <property type="entry name" value="UBQ-conjugating_AS"/>
</dbReference>
<dbReference type="GO" id="GO:0061631">
    <property type="term" value="F:ubiquitin conjugating enzyme activity"/>
    <property type="evidence" value="ECO:0007669"/>
    <property type="project" value="UniProtKB-EC"/>
</dbReference>
<dbReference type="SMART" id="SM00212">
    <property type="entry name" value="UBCc"/>
    <property type="match status" value="1"/>
</dbReference>
<dbReference type="InterPro" id="IPR000608">
    <property type="entry name" value="UBC"/>
</dbReference>
<dbReference type="KEGG" id="emc:129323792"/>
<dbReference type="SUPFAM" id="SSF54495">
    <property type="entry name" value="UBC-like"/>
    <property type="match status" value="1"/>
</dbReference>
<dbReference type="CTD" id="9246"/>
<feature type="domain" description="UBC core" evidence="7">
    <location>
        <begin position="116"/>
        <end position="263"/>
    </location>
</feature>
<evidence type="ECO:0000256" key="6">
    <source>
        <dbReference type="RuleBase" id="RU362109"/>
    </source>
</evidence>
<sequence>MGGTEVVGYLDKENCNLPQSKSILNLIKRRAPVLIYLLRSTAARCCLSSFSLGKAASIARGCGLGSSGALFVVRANARWRRRAGEWRSCSTRGSCGGKTPPPQCVYMYNNKESSQRERCLFHEELDEIKKARFHCFQNIEADETNVLLWKGLLVPADHPYNGGAFWIEISFPCEYPLKPPKITFKTKIYHPNVDEKGQVCLPIISNENWKPTTKIDQVIQALITLVNKPEPAHPLRADLAEEFTKDYERFLCNAEDYTHEFSEKRPYK</sequence>
<keyword evidence="4 6" id="KW-0833">Ubl conjugation pathway</keyword>
<evidence type="ECO:0000313" key="8">
    <source>
        <dbReference type="Proteomes" id="UP001190640"/>
    </source>
</evidence>
<evidence type="ECO:0000256" key="1">
    <source>
        <dbReference type="ARBA" id="ARBA00000485"/>
    </source>
</evidence>
<keyword evidence="3" id="KW-0808">Transferase</keyword>
<dbReference type="AlphaFoldDB" id="A0AA97IVS6"/>
<dbReference type="GO" id="GO:0005524">
    <property type="term" value="F:ATP binding"/>
    <property type="evidence" value="ECO:0007669"/>
    <property type="project" value="UniProtKB-UniRule"/>
</dbReference>
<dbReference type="Gene3D" id="3.10.110.10">
    <property type="entry name" value="Ubiquitin Conjugating Enzyme"/>
    <property type="match status" value="1"/>
</dbReference>
<dbReference type="Proteomes" id="UP001190640">
    <property type="component" value="Chromosome 2"/>
</dbReference>
<dbReference type="GeneID" id="129323792"/>
<evidence type="ECO:0000256" key="3">
    <source>
        <dbReference type="ARBA" id="ARBA00022679"/>
    </source>
</evidence>
<gene>
    <name evidence="9" type="primary">UBE2L6</name>
</gene>
<keyword evidence="8" id="KW-1185">Reference proteome</keyword>
<evidence type="ECO:0000256" key="4">
    <source>
        <dbReference type="ARBA" id="ARBA00022786"/>
    </source>
</evidence>
<dbReference type="RefSeq" id="XP_054826470.1">
    <property type="nucleotide sequence ID" value="XM_054970495.1"/>
</dbReference>
<dbReference type="Pfam" id="PF00179">
    <property type="entry name" value="UQ_con"/>
    <property type="match status" value="1"/>
</dbReference>
<organism evidence="8 9">
    <name type="scientific">Eublepharis macularius</name>
    <name type="common">Leopard gecko</name>
    <name type="synonym">Cyrtodactylus macularius</name>
    <dbReference type="NCBI Taxonomy" id="481883"/>
    <lineage>
        <taxon>Eukaryota</taxon>
        <taxon>Metazoa</taxon>
        <taxon>Chordata</taxon>
        <taxon>Craniata</taxon>
        <taxon>Vertebrata</taxon>
        <taxon>Euteleostomi</taxon>
        <taxon>Lepidosauria</taxon>
        <taxon>Squamata</taxon>
        <taxon>Bifurcata</taxon>
        <taxon>Gekkota</taxon>
        <taxon>Eublepharidae</taxon>
        <taxon>Eublepharinae</taxon>
        <taxon>Eublepharis</taxon>
    </lineage>
</organism>
<evidence type="ECO:0000313" key="9">
    <source>
        <dbReference type="RefSeq" id="XP_054826470.1"/>
    </source>
</evidence>
<dbReference type="InterPro" id="IPR050113">
    <property type="entry name" value="Ub_conjugating_enzyme"/>
</dbReference>